<dbReference type="RefSeq" id="YP_009640090.1">
    <property type="nucleotide sequence ID" value="NC_011335.1"/>
</dbReference>
<dbReference type="GeneID" id="26683647"/>
<name>F2NZ31_9VIRU</name>
<evidence type="ECO:0000313" key="3">
    <source>
        <dbReference type="Proteomes" id="UP000203898"/>
    </source>
</evidence>
<dbReference type="Proteomes" id="UP000203898">
    <property type="component" value="Segment"/>
</dbReference>
<feature type="transmembrane region" description="Helical" evidence="1">
    <location>
        <begin position="188"/>
        <end position="209"/>
    </location>
</feature>
<dbReference type="KEGG" id="vg:26683647"/>
<keyword evidence="1" id="KW-0812">Transmembrane</keyword>
<keyword evidence="1" id="KW-1133">Transmembrane helix</keyword>
<reference evidence="2 3" key="1">
    <citation type="journal article" date="2009" name="PLoS ONE">
        <title>Symbiotic virus at the evolutionary intersection of three types of large DNA viruses; iridoviruses, ascoviruses, and ichnoviruses.</title>
        <authorList>
            <person name="Bigot Y."/>
            <person name="Renault S."/>
            <person name="Nicolas J."/>
            <person name="Moundras C."/>
            <person name="Demattei M.V."/>
            <person name="Samain S."/>
            <person name="Bideshi D.K."/>
            <person name="Federici B.A."/>
        </authorList>
    </citation>
    <scope>NUCLEOTIDE SEQUENCE [LARGE SCALE GENOMIC DNA]</scope>
</reference>
<evidence type="ECO:0000256" key="1">
    <source>
        <dbReference type="SAM" id="Phobius"/>
    </source>
</evidence>
<accession>F2NZ31</accession>
<dbReference type="EMBL" id="CU469068">
    <property type="protein sequence ID" value="CCA61459.1"/>
    <property type="molecule type" value="Genomic_DNA"/>
</dbReference>
<organism evidence="2 3">
    <name type="scientific">Diadromus pulchellus ascovirus 4a</name>
    <dbReference type="NCBI Taxonomy" id="158683"/>
    <lineage>
        <taxon>Viruses</taxon>
        <taxon>Varidnaviria</taxon>
        <taxon>Bamfordvirae</taxon>
        <taxon>Nucleocytoviricota</taxon>
        <taxon>Megaviricetes</taxon>
        <taxon>Pimascovirales</taxon>
        <taxon>Pimascovirales incertae sedis</taxon>
        <taxon>Ascoviridae</taxon>
        <taxon>Toursvirus</taxon>
        <taxon>Toursvirus dptv1a</taxon>
    </lineage>
</organism>
<keyword evidence="1" id="KW-0472">Membrane</keyword>
<sequence length="213" mass="24063">MSNNIKMSTTAYAAVGDRIWNKNNHLLVYVIAARNAGNVSPGSYKFYAIEGFEAQVNVPAGNKWAYIEDKTKCPVLCGSPPFGKPYTLRAPLLKNGSVVLKLLYTNEFNRDLEYDRTDEEDITDYFCRRNAPTDKLGVLCDEAYCKNYKRNDSVGEMCRNMYEAQNVSWWNFGTPYEFDPPKMEAQSAGWSGAQIAVVILGLVVATLLLNRRR</sequence>
<protein>
    <submittedName>
        <fullName evidence="2">Complete DpAV4 genome</fullName>
    </submittedName>
</protein>
<keyword evidence="3" id="KW-1185">Reference proteome</keyword>
<proteinExistence type="predicted"/>
<evidence type="ECO:0000313" key="2">
    <source>
        <dbReference type="EMBL" id="CCA61459.1"/>
    </source>
</evidence>